<name>L8GF54_ACACF</name>
<gene>
    <name evidence="2" type="ORF">ACA1_258540</name>
</gene>
<feature type="compositionally biased region" description="Acidic residues" evidence="1">
    <location>
        <begin position="126"/>
        <end position="141"/>
    </location>
</feature>
<evidence type="ECO:0000313" key="2">
    <source>
        <dbReference type="EMBL" id="ELR11592.1"/>
    </source>
</evidence>
<feature type="compositionally biased region" description="Basic and acidic residues" evidence="1">
    <location>
        <begin position="107"/>
        <end position="125"/>
    </location>
</feature>
<evidence type="ECO:0000256" key="1">
    <source>
        <dbReference type="SAM" id="MobiDB-lite"/>
    </source>
</evidence>
<feature type="region of interest" description="Disordered" evidence="1">
    <location>
        <begin position="78"/>
        <end position="196"/>
    </location>
</feature>
<feature type="compositionally biased region" description="Acidic residues" evidence="1">
    <location>
        <begin position="185"/>
        <end position="196"/>
    </location>
</feature>
<dbReference type="AlphaFoldDB" id="L8GF54"/>
<dbReference type="EMBL" id="KB008148">
    <property type="protein sequence ID" value="ELR11592.1"/>
    <property type="molecule type" value="Genomic_DNA"/>
</dbReference>
<accession>L8GF54</accession>
<keyword evidence="3" id="KW-1185">Reference proteome</keyword>
<evidence type="ECO:0000313" key="3">
    <source>
        <dbReference type="Proteomes" id="UP000011083"/>
    </source>
</evidence>
<reference evidence="2 3" key="1">
    <citation type="journal article" date="2013" name="Genome Biol.">
        <title>Genome of Acanthamoeba castellanii highlights extensive lateral gene transfer and early evolution of tyrosine kinase signaling.</title>
        <authorList>
            <person name="Clarke M."/>
            <person name="Lohan A.J."/>
            <person name="Liu B."/>
            <person name="Lagkouvardos I."/>
            <person name="Roy S."/>
            <person name="Zafar N."/>
            <person name="Bertelli C."/>
            <person name="Schilde C."/>
            <person name="Kianianmomeni A."/>
            <person name="Burglin T.R."/>
            <person name="Frech C."/>
            <person name="Turcotte B."/>
            <person name="Kopec K.O."/>
            <person name="Synnott J.M."/>
            <person name="Choo C."/>
            <person name="Paponov I."/>
            <person name="Finkler A."/>
            <person name="Soon Heng Tan C."/>
            <person name="Hutchins A.P."/>
            <person name="Weinmeier T."/>
            <person name="Rattei T."/>
            <person name="Chu J.S."/>
            <person name="Gimenez G."/>
            <person name="Irimia M."/>
            <person name="Rigden D.J."/>
            <person name="Fitzpatrick D.A."/>
            <person name="Lorenzo-Morales J."/>
            <person name="Bateman A."/>
            <person name="Chiu C.H."/>
            <person name="Tang P."/>
            <person name="Hegemann P."/>
            <person name="Fromm H."/>
            <person name="Raoult D."/>
            <person name="Greub G."/>
            <person name="Miranda-Saavedra D."/>
            <person name="Chen N."/>
            <person name="Nash P."/>
            <person name="Ginger M.L."/>
            <person name="Horn M."/>
            <person name="Schaap P."/>
            <person name="Caler L."/>
            <person name="Loftus B."/>
        </authorList>
    </citation>
    <scope>NUCLEOTIDE SEQUENCE [LARGE SCALE GENOMIC DNA]</scope>
    <source>
        <strain evidence="2 3">Neff</strain>
    </source>
</reference>
<protein>
    <submittedName>
        <fullName evidence="2">Uncharacterized protein</fullName>
    </submittedName>
</protein>
<dbReference type="Proteomes" id="UP000011083">
    <property type="component" value="Unassembled WGS sequence"/>
</dbReference>
<sequence>MEADAEVMYAGVGSQSDLGCNKGLQAKGAVRDNKFQLLAGSIIAPAAPALNKKAASHPPDLAFDSASQAFIYAYGTNPPGGKLTWTPPSRPGRVVRKHASASPKQTKKNEKDNKEKEKEKEKANDVDGDYEDIAGEDDEVEVPGCMQVVADDDAEEDDEDESQLRPPSRASSSGLKVVQAKREQVEEEEEEEELSEVDAELAYIEAKIRLLQIRKKKLLQEKANADTKSKPLARNLNL</sequence>
<dbReference type="KEGG" id="acan:ACA1_258540"/>
<dbReference type="VEuPathDB" id="AmoebaDB:ACA1_258540"/>
<dbReference type="RefSeq" id="XP_004333605.1">
    <property type="nucleotide sequence ID" value="XM_004333557.1"/>
</dbReference>
<organism evidence="2 3">
    <name type="scientific">Acanthamoeba castellanii (strain ATCC 30010 / Neff)</name>
    <dbReference type="NCBI Taxonomy" id="1257118"/>
    <lineage>
        <taxon>Eukaryota</taxon>
        <taxon>Amoebozoa</taxon>
        <taxon>Discosea</taxon>
        <taxon>Longamoebia</taxon>
        <taxon>Centramoebida</taxon>
        <taxon>Acanthamoebidae</taxon>
        <taxon>Acanthamoeba</taxon>
    </lineage>
</organism>
<feature type="compositionally biased region" description="Acidic residues" evidence="1">
    <location>
        <begin position="150"/>
        <end position="161"/>
    </location>
</feature>
<dbReference type="GeneID" id="14912012"/>
<proteinExistence type="predicted"/>